<dbReference type="PANTHER" id="PTHR46796:SF7">
    <property type="entry name" value="ARAC FAMILY TRANSCRIPTIONAL REGULATOR"/>
    <property type="match status" value="1"/>
</dbReference>
<evidence type="ECO:0000313" key="6">
    <source>
        <dbReference type="Proteomes" id="UP000185770"/>
    </source>
</evidence>
<dbReference type="PANTHER" id="PTHR46796">
    <property type="entry name" value="HTH-TYPE TRANSCRIPTIONAL ACTIVATOR RHAS-RELATED"/>
    <property type="match status" value="1"/>
</dbReference>
<dbReference type="InterPro" id="IPR014710">
    <property type="entry name" value="RmlC-like_jellyroll"/>
</dbReference>
<dbReference type="InterPro" id="IPR011051">
    <property type="entry name" value="RmlC_Cupin_sf"/>
</dbReference>
<dbReference type="InterPro" id="IPR009057">
    <property type="entry name" value="Homeodomain-like_sf"/>
</dbReference>
<dbReference type="GO" id="GO:0003700">
    <property type="term" value="F:DNA-binding transcription factor activity"/>
    <property type="evidence" value="ECO:0007669"/>
    <property type="project" value="InterPro"/>
</dbReference>
<dbReference type="OrthoDB" id="9814125at2"/>
<dbReference type="InterPro" id="IPR018060">
    <property type="entry name" value="HTH_AraC"/>
</dbReference>
<gene>
    <name evidence="5" type="ORF">BHU62_09400</name>
</gene>
<dbReference type="Gene3D" id="1.10.10.60">
    <property type="entry name" value="Homeodomain-like"/>
    <property type="match status" value="2"/>
</dbReference>
<name>A0A1Q4P133_SERMA</name>
<keyword evidence="2" id="KW-0238">DNA-binding</keyword>
<evidence type="ECO:0000259" key="4">
    <source>
        <dbReference type="PROSITE" id="PS01124"/>
    </source>
</evidence>
<dbReference type="EMBL" id="MJAO01000008">
    <property type="protein sequence ID" value="OKB66844.1"/>
    <property type="molecule type" value="Genomic_DNA"/>
</dbReference>
<dbReference type="RefSeq" id="WP_073531705.1">
    <property type="nucleotide sequence ID" value="NZ_MJAO01000008.1"/>
</dbReference>
<dbReference type="SUPFAM" id="SSF51182">
    <property type="entry name" value="RmlC-like cupins"/>
    <property type="match status" value="1"/>
</dbReference>
<keyword evidence="1" id="KW-0805">Transcription regulation</keyword>
<dbReference type="Gene3D" id="2.60.120.10">
    <property type="entry name" value="Jelly Rolls"/>
    <property type="match status" value="1"/>
</dbReference>
<dbReference type="InterPro" id="IPR018062">
    <property type="entry name" value="HTH_AraC-typ_CS"/>
</dbReference>
<dbReference type="GO" id="GO:0043565">
    <property type="term" value="F:sequence-specific DNA binding"/>
    <property type="evidence" value="ECO:0007669"/>
    <property type="project" value="InterPro"/>
</dbReference>
<organism evidence="5 6">
    <name type="scientific">Serratia marcescens</name>
    <dbReference type="NCBI Taxonomy" id="615"/>
    <lineage>
        <taxon>Bacteria</taxon>
        <taxon>Pseudomonadati</taxon>
        <taxon>Pseudomonadota</taxon>
        <taxon>Gammaproteobacteria</taxon>
        <taxon>Enterobacterales</taxon>
        <taxon>Yersiniaceae</taxon>
        <taxon>Serratia</taxon>
    </lineage>
</organism>
<evidence type="ECO:0000313" key="5">
    <source>
        <dbReference type="EMBL" id="OKB66844.1"/>
    </source>
</evidence>
<evidence type="ECO:0000256" key="3">
    <source>
        <dbReference type="ARBA" id="ARBA00023163"/>
    </source>
</evidence>
<proteinExistence type="predicted"/>
<sequence>MDPLSQLLMLHDMHGYVARDCHFSGEWRSAHAAGEWSQIRWHMVLAGRCRLEIPGGRPMRLEQGSLLFLPHNSAHRLLPEATDSATHLLCGVQTLPHSASPLLASLPECLLFNSRQQGRLALVQATGQLLSDEFSRQGQGQNAIVSQTMALLFALTIRAWLAQPNQSGNLVAALLHPQLGNVVEQMLRRPQHPWTLIELSEQAHMSRANFARVFRQVTQQAPLQALTTIRMQLAARLLARQALPLARIAEQAGYSSEVALHKAFTRHFGITPGKFRRQAAKAPPDVCPISA</sequence>
<feature type="domain" description="HTH araC/xylS-type" evidence="4">
    <location>
        <begin position="177"/>
        <end position="278"/>
    </location>
</feature>
<dbReference type="Pfam" id="PF12852">
    <property type="entry name" value="Cupin_6"/>
    <property type="match status" value="1"/>
</dbReference>
<reference evidence="5 6" key="1">
    <citation type="submission" date="2016-09" db="EMBL/GenBank/DDBJ databases">
        <title>Serratia marcescens MSU-97 and epiphytic antimycotic-producing bacteria.</title>
        <authorList>
            <person name="Matilla M.A."/>
        </authorList>
    </citation>
    <scope>NUCLEOTIDE SEQUENCE [LARGE SCALE GENOMIC DNA]</scope>
    <source>
        <strain evidence="5 6">MSU-97</strain>
    </source>
</reference>
<evidence type="ECO:0000256" key="1">
    <source>
        <dbReference type="ARBA" id="ARBA00023015"/>
    </source>
</evidence>
<dbReference type="Proteomes" id="UP000185770">
    <property type="component" value="Unassembled WGS sequence"/>
</dbReference>
<dbReference type="Pfam" id="PF12833">
    <property type="entry name" value="HTH_18"/>
    <property type="match status" value="1"/>
</dbReference>
<accession>A0A1Q4P133</accession>
<keyword evidence="3" id="KW-0804">Transcription</keyword>
<dbReference type="PROSITE" id="PS00041">
    <property type="entry name" value="HTH_ARAC_FAMILY_1"/>
    <property type="match status" value="1"/>
</dbReference>
<dbReference type="InterPro" id="IPR050204">
    <property type="entry name" value="AraC_XylS_family_regulators"/>
</dbReference>
<dbReference type="SUPFAM" id="SSF46689">
    <property type="entry name" value="Homeodomain-like"/>
    <property type="match status" value="2"/>
</dbReference>
<dbReference type="SMART" id="SM00342">
    <property type="entry name" value="HTH_ARAC"/>
    <property type="match status" value="1"/>
</dbReference>
<dbReference type="PROSITE" id="PS01124">
    <property type="entry name" value="HTH_ARAC_FAMILY_2"/>
    <property type="match status" value="1"/>
</dbReference>
<evidence type="ECO:0000256" key="2">
    <source>
        <dbReference type="ARBA" id="ARBA00023125"/>
    </source>
</evidence>
<dbReference type="InterPro" id="IPR032783">
    <property type="entry name" value="AraC_lig"/>
</dbReference>
<comment type="caution">
    <text evidence="5">The sequence shown here is derived from an EMBL/GenBank/DDBJ whole genome shotgun (WGS) entry which is preliminary data.</text>
</comment>
<dbReference type="AlphaFoldDB" id="A0A1Q4P133"/>
<protein>
    <recommendedName>
        <fullName evidence="4">HTH araC/xylS-type domain-containing protein</fullName>
    </recommendedName>
</protein>